<dbReference type="OrthoDB" id="5530243at2759"/>
<dbReference type="GO" id="GO:0000172">
    <property type="term" value="C:ribonuclease MRP complex"/>
    <property type="evidence" value="ECO:0007669"/>
    <property type="project" value="InterPro"/>
</dbReference>
<feature type="domain" description="Ribonucleases P/MRP subunit Pop8-like" evidence="2">
    <location>
        <begin position="36"/>
        <end position="116"/>
    </location>
</feature>
<dbReference type="GO" id="GO:0005655">
    <property type="term" value="C:nucleolar ribonuclease P complex"/>
    <property type="evidence" value="ECO:0007669"/>
    <property type="project" value="InterPro"/>
</dbReference>
<evidence type="ECO:0000259" key="2">
    <source>
        <dbReference type="Pfam" id="PF20976"/>
    </source>
</evidence>
<protein>
    <recommendedName>
        <fullName evidence="2">Ribonucleases P/MRP subunit Pop8-like domain-containing protein</fullName>
    </recommendedName>
</protein>
<sequence length="148" mass="16235">MANPDTLPPNEQTQHPKRKRTSTKPPTTSITLSNPHWSYIHLQHLPSTTANSNTTPNTTPLDAPTIHLHLRSALTQFLGLHGSAIAFDILKIEHHNVWLRVQAEDRVAFVAAIGGWVGKDGREGWRVKGWSYWDAGGGSDGDAGGLFD</sequence>
<organism evidence="3 4">
    <name type="scientific">Neohortaea acidophila</name>
    <dbReference type="NCBI Taxonomy" id="245834"/>
    <lineage>
        <taxon>Eukaryota</taxon>
        <taxon>Fungi</taxon>
        <taxon>Dikarya</taxon>
        <taxon>Ascomycota</taxon>
        <taxon>Pezizomycotina</taxon>
        <taxon>Dothideomycetes</taxon>
        <taxon>Dothideomycetidae</taxon>
        <taxon>Mycosphaerellales</taxon>
        <taxon>Teratosphaeriaceae</taxon>
        <taxon>Neohortaea</taxon>
    </lineage>
</organism>
<gene>
    <name evidence="3" type="ORF">BDY17DRAFT_54622</name>
</gene>
<dbReference type="Proteomes" id="UP000799767">
    <property type="component" value="Unassembled WGS sequence"/>
</dbReference>
<dbReference type="PANTHER" id="PTHR28173">
    <property type="entry name" value="RIBONUCLEASES P/MRP PROTEIN SUBUNIT POP8"/>
    <property type="match status" value="1"/>
</dbReference>
<evidence type="ECO:0000313" key="4">
    <source>
        <dbReference type="Proteomes" id="UP000799767"/>
    </source>
</evidence>
<dbReference type="PANTHER" id="PTHR28173:SF1">
    <property type="entry name" value="RIBONUCLEASES P_MRP PROTEIN SUBUNIT POP8"/>
    <property type="match status" value="1"/>
</dbReference>
<evidence type="ECO:0000256" key="1">
    <source>
        <dbReference type="SAM" id="MobiDB-lite"/>
    </source>
</evidence>
<dbReference type="RefSeq" id="XP_033585142.1">
    <property type="nucleotide sequence ID" value="XM_033738487.1"/>
</dbReference>
<reference evidence="3" key="1">
    <citation type="journal article" date="2020" name="Stud. Mycol.">
        <title>101 Dothideomycetes genomes: a test case for predicting lifestyles and emergence of pathogens.</title>
        <authorList>
            <person name="Haridas S."/>
            <person name="Albert R."/>
            <person name="Binder M."/>
            <person name="Bloem J."/>
            <person name="Labutti K."/>
            <person name="Salamov A."/>
            <person name="Andreopoulos B."/>
            <person name="Baker S."/>
            <person name="Barry K."/>
            <person name="Bills G."/>
            <person name="Bluhm B."/>
            <person name="Cannon C."/>
            <person name="Castanera R."/>
            <person name="Culley D."/>
            <person name="Daum C."/>
            <person name="Ezra D."/>
            <person name="Gonzalez J."/>
            <person name="Henrissat B."/>
            <person name="Kuo A."/>
            <person name="Liang C."/>
            <person name="Lipzen A."/>
            <person name="Lutzoni F."/>
            <person name="Magnuson J."/>
            <person name="Mondo S."/>
            <person name="Nolan M."/>
            <person name="Ohm R."/>
            <person name="Pangilinan J."/>
            <person name="Park H.-J."/>
            <person name="Ramirez L."/>
            <person name="Alfaro M."/>
            <person name="Sun H."/>
            <person name="Tritt A."/>
            <person name="Yoshinaga Y."/>
            <person name="Zwiers L.-H."/>
            <person name="Turgeon B."/>
            <person name="Goodwin S."/>
            <person name="Spatafora J."/>
            <person name="Crous P."/>
            <person name="Grigoriev I."/>
        </authorList>
    </citation>
    <scope>NUCLEOTIDE SEQUENCE</scope>
    <source>
        <strain evidence="3">CBS 113389</strain>
    </source>
</reference>
<dbReference type="GO" id="GO:0000294">
    <property type="term" value="P:nuclear-transcribed mRNA catabolic process, RNase MRP-dependent"/>
    <property type="evidence" value="ECO:0007669"/>
    <property type="project" value="TreeGrafter"/>
</dbReference>
<proteinExistence type="predicted"/>
<dbReference type="Pfam" id="PF20976">
    <property type="entry name" value="Pop8"/>
    <property type="match status" value="1"/>
</dbReference>
<dbReference type="AlphaFoldDB" id="A0A6A6PF48"/>
<name>A0A6A6PF48_9PEZI</name>
<dbReference type="GeneID" id="54479489"/>
<evidence type="ECO:0000313" key="3">
    <source>
        <dbReference type="EMBL" id="KAF2478572.1"/>
    </source>
</evidence>
<dbReference type="EMBL" id="MU001643">
    <property type="protein sequence ID" value="KAF2478572.1"/>
    <property type="molecule type" value="Genomic_DNA"/>
</dbReference>
<dbReference type="GO" id="GO:0008033">
    <property type="term" value="P:tRNA processing"/>
    <property type="evidence" value="ECO:0007669"/>
    <property type="project" value="InterPro"/>
</dbReference>
<dbReference type="GO" id="GO:0000171">
    <property type="term" value="F:ribonuclease MRP activity"/>
    <property type="evidence" value="ECO:0007669"/>
    <property type="project" value="TreeGrafter"/>
</dbReference>
<accession>A0A6A6PF48</accession>
<dbReference type="InterPro" id="IPR020347">
    <property type="entry name" value="Pop8"/>
</dbReference>
<keyword evidence="4" id="KW-1185">Reference proteome</keyword>
<feature type="region of interest" description="Disordered" evidence="1">
    <location>
        <begin position="1"/>
        <end position="32"/>
    </location>
</feature>
<dbReference type="InterPro" id="IPR049128">
    <property type="entry name" value="Pop8-like_dom"/>
</dbReference>
<dbReference type="GO" id="GO:0034965">
    <property type="term" value="P:intronic box C/D snoRNA processing"/>
    <property type="evidence" value="ECO:0007669"/>
    <property type="project" value="TreeGrafter"/>
</dbReference>
<dbReference type="GO" id="GO:0004526">
    <property type="term" value="F:ribonuclease P activity"/>
    <property type="evidence" value="ECO:0007669"/>
    <property type="project" value="TreeGrafter"/>
</dbReference>